<reference evidence="2" key="1">
    <citation type="submission" date="2018-05" db="EMBL/GenBank/DDBJ databases">
        <authorList>
            <person name="Lanie J.A."/>
            <person name="Ng W.-L."/>
            <person name="Kazmierczak K.M."/>
            <person name="Andrzejewski T.M."/>
            <person name="Davidsen T.M."/>
            <person name="Wayne K.J."/>
            <person name="Tettelin H."/>
            <person name="Glass J.I."/>
            <person name="Rusch D."/>
            <person name="Podicherti R."/>
            <person name="Tsui H.-C.T."/>
            <person name="Winkler M.E."/>
        </authorList>
    </citation>
    <scope>NUCLEOTIDE SEQUENCE</scope>
</reference>
<accession>A0A381SXY6</accession>
<dbReference type="SUPFAM" id="SSF56935">
    <property type="entry name" value="Porins"/>
    <property type="match status" value="1"/>
</dbReference>
<dbReference type="Pfam" id="PF19572">
    <property type="entry name" value="PorV"/>
    <property type="match status" value="1"/>
</dbReference>
<dbReference type="NCBIfam" id="NF033709">
    <property type="entry name" value="PorV_fam"/>
    <property type="match status" value="1"/>
</dbReference>
<gene>
    <name evidence="2" type="ORF">METZ01_LOCUS61726</name>
</gene>
<sequence>MNMITLAKNKSRMIIIFFILFSSSFSQDENEFKRLGKSGFSFLKISPSARAAGMADAFTAVANDVSTIFFNPAGLTNIKSFDFSFNHTNWIVNSKLISGVVGFPFGQRGALGFSVIRFAAEEFEETTIFEPEGTGRYIQVGDIAVGSAYAIKLTDQLSFGIKGQYLEEFIGNDKAKGLAFDFSTFYMSGFRDLSIAMAMKNFGPDAKFLTKKFKLPLYFNINTAMSLIGRQGAPLQLLLSTESAFATDYRDRYHVGSELWVADMFALRGGYKFFYDTEDWTVGMGLKLKLGLQNIMVNVAYSNFDKYFEPPLRFSIGGSF</sequence>
<feature type="domain" description="Type IX secretion system protein PorV" evidence="1">
    <location>
        <begin position="35"/>
        <end position="174"/>
    </location>
</feature>
<proteinExistence type="predicted"/>
<dbReference type="EMBL" id="UINC01003741">
    <property type="protein sequence ID" value="SVA08872.1"/>
    <property type="molecule type" value="Genomic_DNA"/>
</dbReference>
<dbReference type="InterPro" id="IPR045741">
    <property type="entry name" value="PorV"/>
</dbReference>
<evidence type="ECO:0000259" key="1">
    <source>
        <dbReference type="Pfam" id="PF19572"/>
    </source>
</evidence>
<dbReference type="AlphaFoldDB" id="A0A381SXY6"/>
<dbReference type="Gene3D" id="2.40.160.60">
    <property type="entry name" value="Outer membrane protein transport protein (OMPP1/FadL/TodX)"/>
    <property type="match status" value="1"/>
</dbReference>
<evidence type="ECO:0000313" key="2">
    <source>
        <dbReference type="EMBL" id="SVA08872.1"/>
    </source>
</evidence>
<name>A0A381SXY6_9ZZZZ</name>
<organism evidence="2">
    <name type="scientific">marine metagenome</name>
    <dbReference type="NCBI Taxonomy" id="408172"/>
    <lineage>
        <taxon>unclassified sequences</taxon>
        <taxon>metagenomes</taxon>
        <taxon>ecological metagenomes</taxon>
    </lineage>
</organism>
<protein>
    <recommendedName>
        <fullName evidence="1">Type IX secretion system protein PorV domain-containing protein</fullName>
    </recommendedName>
</protein>